<dbReference type="InterPro" id="IPR050688">
    <property type="entry name" value="Zinc_finger/UBP_domain"/>
</dbReference>
<dbReference type="SMART" id="SM00355">
    <property type="entry name" value="ZnF_C2H2"/>
    <property type="match status" value="8"/>
</dbReference>
<keyword evidence="1" id="KW-0479">Metal-binding</keyword>
<dbReference type="Proteomes" id="UP001642540">
    <property type="component" value="Unassembled WGS sequence"/>
</dbReference>
<feature type="domain" description="C2H2-type" evidence="6">
    <location>
        <begin position="83"/>
        <end position="110"/>
    </location>
</feature>
<feature type="domain" description="C2H2-type" evidence="6">
    <location>
        <begin position="161"/>
        <end position="189"/>
    </location>
</feature>
<feature type="domain" description="C2H2-type" evidence="6">
    <location>
        <begin position="55"/>
        <end position="82"/>
    </location>
</feature>
<feature type="domain" description="C2H2-type" evidence="6">
    <location>
        <begin position="220"/>
        <end position="247"/>
    </location>
</feature>
<evidence type="ECO:0000313" key="7">
    <source>
        <dbReference type="EMBL" id="CAL8141581.1"/>
    </source>
</evidence>
<name>A0ABP1S2E5_9HEXA</name>
<evidence type="ECO:0000256" key="1">
    <source>
        <dbReference type="ARBA" id="ARBA00022723"/>
    </source>
</evidence>
<dbReference type="PROSITE" id="PS00028">
    <property type="entry name" value="ZINC_FINGER_C2H2_1"/>
    <property type="match status" value="6"/>
</dbReference>
<keyword evidence="2" id="KW-0677">Repeat</keyword>
<accession>A0ABP1S2E5</accession>
<dbReference type="EMBL" id="CAXLJM020000147">
    <property type="protein sequence ID" value="CAL8141581.1"/>
    <property type="molecule type" value="Genomic_DNA"/>
</dbReference>
<sequence>MFEADQITNKDEKNYHNMTCKTGIKPYLCYFCGIGYSSKSNFEQHIRTHQGENSLKCQICDKTFSRKSVMRDHINFHNGIKPHICNVCNDGFSSRRALSVHVKNHTIEQTQPHVYDTGHYPITILMEKDGRRYECNICKKKFRTEYTIMIHLSSFTGKKAFNCELCGKRFFTNRNLESHFQAVHKDECQFKCSVCKMGFPQQDLLEDHIISTHTSGSKPFKCKVCNSGFNIHSQLKAHMMIHTGERPHECHCCSARFIRKSHLKLHSKRHERQDKIRECMKNELNLIPQQQLQNLTVNPQETEVNVNNDQKIDDEALNIQNILETSLTLGADNNDPAHDFDELAYDVVWIDSERFSTINSVDWNLLGCQKKRPEALVTNSVTNTEHVIITSALGEIGESSHIPVAVSSMDQTVSTISHHFLFCNS</sequence>
<feature type="domain" description="C2H2-type" evidence="6">
    <location>
        <begin position="133"/>
        <end position="160"/>
    </location>
</feature>
<keyword evidence="8" id="KW-1185">Reference proteome</keyword>
<protein>
    <recommendedName>
        <fullName evidence="6">C2H2-type domain-containing protein</fullName>
    </recommendedName>
</protein>
<evidence type="ECO:0000256" key="3">
    <source>
        <dbReference type="ARBA" id="ARBA00022771"/>
    </source>
</evidence>
<dbReference type="SUPFAM" id="SSF57667">
    <property type="entry name" value="beta-beta-alpha zinc fingers"/>
    <property type="match status" value="4"/>
</dbReference>
<feature type="domain" description="C2H2-type" evidence="6">
    <location>
        <begin position="27"/>
        <end position="54"/>
    </location>
</feature>
<evidence type="ECO:0000256" key="2">
    <source>
        <dbReference type="ARBA" id="ARBA00022737"/>
    </source>
</evidence>
<feature type="domain" description="C2H2-type" evidence="6">
    <location>
        <begin position="248"/>
        <end position="275"/>
    </location>
</feature>
<organism evidence="7 8">
    <name type="scientific">Orchesella dallaii</name>
    <dbReference type="NCBI Taxonomy" id="48710"/>
    <lineage>
        <taxon>Eukaryota</taxon>
        <taxon>Metazoa</taxon>
        <taxon>Ecdysozoa</taxon>
        <taxon>Arthropoda</taxon>
        <taxon>Hexapoda</taxon>
        <taxon>Collembola</taxon>
        <taxon>Entomobryomorpha</taxon>
        <taxon>Entomobryoidea</taxon>
        <taxon>Orchesellidae</taxon>
        <taxon>Orchesellinae</taxon>
        <taxon>Orchesella</taxon>
    </lineage>
</organism>
<keyword evidence="3 5" id="KW-0863">Zinc-finger</keyword>
<evidence type="ECO:0000256" key="4">
    <source>
        <dbReference type="ARBA" id="ARBA00022833"/>
    </source>
</evidence>
<dbReference type="PANTHER" id="PTHR24403:SF67">
    <property type="entry name" value="FI01116P-RELATED"/>
    <property type="match status" value="1"/>
</dbReference>
<gene>
    <name evidence="7" type="ORF">ODALV1_LOCUS28784</name>
</gene>
<dbReference type="Gene3D" id="3.30.160.60">
    <property type="entry name" value="Classic Zinc Finger"/>
    <property type="match status" value="6"/>
</dbReference>
<dbReference type="InterPro" id="IPR036236">
    <property type="entry name" value="Znf_C2H2_sf"/>
</dbReference>
<evidence type="ECO:0000256" key="5">
    <source>
        <dbReference type="PROSITE-ProRule" id="PRU00042"/>
    </source>
</evidence>
<keyword evidence="4" id="KW-0862">Zinc</keyword>
<reference evidence="7 8" key="1">
    <citation type="submission" date="2024-08" db="EMBL/GenBank/DDBJ databases">
        <authorList>
            <person name="Cucini C."/>
            <person name="Frati F."/>
        </authorList>
    </citation>
    <scope>NUCLEOTIDE SEQUENCE [LARGE SCALE GENOMIC DNA]</scope>
</reference>
<dbReference type="PROSITE" id="PS50157">
    <property type="entry name" value="ZINC_FINGER_C2H2_2"/>
    <property type="match status" value="8"/>
</dbReference>
<comment type="caution">
    <text evidence="7">The sequence shown here is derived from an EMBL/GenBank/DDBJ whole genome shotgun (WGS) entry which is preliminary data.</text>
</comment>
<dbReference type="Pfam" id="PF00096">
    <property type="entry name" value="zf-C2H2"/>
    <property type="match status" value="6"/>
</dbReference>
<evidence type="ECO:0000259" key="6">
    <source>
        <dbReference type="PROSITE" id="PS50157"/>
    </source>
</evidence>
<dbReference type="PANTHER" id="PTHR24403">
    <property type="entry name" value="ZINC FINGER PROTEIN"/>
    <property type="match status" value="1"/>
</dbReference>
<evidence type="ECO:0000313" key="8">
    <source>
        <dbReference type="Proteomes" id="UP001642540"/>
    </source>
</evidence>
<feature type="domain" description="C2H2-type" evidence="6">
    <location>
        <begin position="190"/>
        <end position="218"/>
    </location>
</feature>
<proteinExistence type="predicted"/>
<dbReference type="InterPro" id="IPR013087">
    <property type="entry name" value="Znf_C2H2_type"/>
</dbReference>